<accession>A0A1S3H9G2</accession>
<keyword evidence="2" id="KW-0812">Transmembrane</keyword>
<keyword evidence="2" id="KW-1133">Transmembrane helix</keyword>
<dbReference type="RefSeq" id="XP_013382735.1">
    <property type="nucleotide sequence ID" value="XM_013527281.1"/>
</dbReference>
<protein>
    <submittedName>
        <fullName evidence="5">Uncharacterized protein LOC106153371</fullName>
    </submittedName>
</protein>
<organism evidence="4 5">
    <name type="scientific">Lingula anatina</name>
    <name type="common">Brachiopod</name>
    <name type="synonym">Lingula unguis</name>
    <dbReference type="NCBI Taxonomy" id="7574"/>
    <lineage>
        <taxon>Eukaryota</taxon>
        <taxon>Metazoa</taxon>
        <taxon>Spiralia</taxon>
        <taxon>Lophotrochozoa</taxon>
        <taxon>Brachiopoda</taxon>
        <taxon>Linguliformea</taxon>
        <taxon>Lingulata</taxon>
        <taxon>Lingulida</taxon>
        <taxon>Linguloidea</taxon>
        <taxon>Lingulidae</taxon>
        <taxon>Lingula</taxon>
    </lineage>
</organism>
<dbReference type="InParanoid" id="A0A1S3H9G2"/>
<keyword evidence="4" id="KW-1185">Reference proteome</keyword>
<evidence type="ECO:0000313" key="4">
    <source>
        <dbReference type="Proteomes" id="UP000085678"/>
    </source>
</evidence>
<feature type="compositionally biased region" description="Polar residues" evidence="1">
    <location>
        <begin position="253"/>
        <end position="263"/>
    </location>
</feature>
<evidence type="ECO:0000256" key="3">
    <source>
        <dbReference type="SAM" id="SignalP"/>
    </source>
</evidence>
<dbReference type="KEGG" id="lak:106153371"/>
<dbReference type="GeneID" id="106153371"/>
<proteinExistence type="predicted"/>
<feature type="signal peptide" evidence="3">
    <location>
        <begin position="1"/>
        <end position="18"/>
    </location>
</feature>
<keyword evidence="3" id="KW-0732">Signal</keyword>
<evidence type="ECO:0000256" key="1">
    <source>
        <dbReference type="SAM" id="MobiDB-lite"/>
    </source>
</evidence>
<dbReference type="OrthoDB" id="10643527at2759"/>
<feature type="chain" id="PRO_5010320796" evidence="3">
    <location>
        <begin position="19"/>
        <end position="287"/>
    </location>
</feature>
<name>A0A1S3H9G2_LINAN</name>
<feature type="transmembrane region" description="Helical" evidence="2">
    <location>
        <begin position="266"/>
        <end position="285"/>
    </location>
</feature>
<evidence type="ECO:0000256" key="2">
    <source>
        <dbReference type="SAM" id="Phobius"/>
    </source>
</evidence>
<feature type="compositionally biased region" description="Basic and acidic residues" evidence="1">
    <location>
        <begin position="225"/>
        <end position="238"/>
    </location>
</feature>
<feature type="region of interest" description="Disordered" evidence="1">
    <location>
        <begin position="124"/>
        <end position="263"/>
    </location>
</feature>
<dbReference type="Proteomes" id="UP000085678">
    <property type="component" value="Unplaced"/>
</dbReference>
<gene>
    <name evidence="5" type="primary">LOC106153371</name>
</gene>
<dbReference type="AlphaFoldDB" id="A0A1S3H9G2"/>
<feature type="compositionally biased region" description="Basic and acidic residues" evidence="1">
    <location>
        <begin position="192"/>
        <end position="204"/>
    </location>
</feature>
<reference evidence="5" key="1">
    <citation type="submission" date="2025-08" db="UniProtKB">
        <authorList>
            <consortium name="RefSeq"/>
        </authorList>
    </citation>
    <scope>IDENTIFICATION</scope>
    <source>
        <tissue evidence="5">Gonads</tissue>
    </source>
</reference>
<sequence length="287" mass="31788">MDVRVFLILLVCAKLGWSWKMCYVCSGQYPDQSCIRYPQLGSQVNCTRKHCTVSARYMLKPGASYAPNTLGPDDYQTMSISRSCENVDFGNKCVKDWRGPHMTCYTTCFNSFCNHGIRAPGKDMFPGAESTSADTKIEQSKSVVVNPRPDNTITEDQPAAPSSAKSEAGYIGGYPSENGQQVNQHSKRQQHKSRDVSASEDRHGNSAYPKDSPESNRSLPGPRNPQKEMPEKDRKSNSKETAPGGRKALGRGQNDSQTKSGSSKQYGAFSYFAVFVTMMYCLMVLNH</sequence>
<evidence type="ECO:0000313" key="5">
    <source>
        <dbReference type="RefSeq" id="XP_013382735.1"/>
    </source>
</evidence>
<keyword evidence="2" id="KW-0472">Membrane</keyword>